<organism evidence="9 10">
    <name type="scientific">Aquipluma nitroreducens</name>
    <dbReference type="NCBI Taxonomy" id="2010828"/>
    <lineage>
        <taxon>Bacteria</taxon>
        <taxon>Pseudomonadati</taxon>
        <taxon>Bacteroidota</taxon>
        <taxon>Bacteroidia</taxon>
        <taxon>Marinilabiliales</taxon>
        <taxon>Prolixibacteraceae</taxon>
        <taxon>Aquipluma</taxon>
    </lineage>
</organism>
<dbReference type="InterPro" id="IPR002781">
    <property type="entry name" value="TM_pro_TauE-like"/>
</dbReference>
<dbReference type="AlphaFoldDB" id="A0A5K7S9C2"/>
<proteinExistence type="inferred from homology"/>
<dbReference type="RefSeq" id="WP_318350873.1">
    <property type="nucleotide sequence ID" value="NZ_AP018694.1"/>
</dbReference>
<feature type="transmembrane region" description="Helical" evidence="8">
    <location>
        <begin position="233"/>
        <end position="250"/>
    </location>
</feature>
<keyword evidence="5 8" id="KW-0812">Transmembrane</keyword>
<evidence type="ECO:0000313" key="10">
    <source>
        <dbReference type="Proteomes" id="UP001193389"/>
    </source>
</evidence>
<dbReference type="InterPro" id="IPR052017">
    <property type="entry name" value="TSUP"/>
</dbReference>
<gene>
    <name evidence="9" type="ORF">AQPE_2073</name>
</gene>
<sequence length="251" mass="27896">MELLSSLHISPLEWIIIMVCGMLIGMSKVGVPGVSMIVVPALAFIFGAKQSTGVLLPILMMADLFGVAYYRRHANWNHLIKVIPWAVVGLVIALWVGKMVNDEQFKNLIAILVFLSIALMLWQDKRKGTNLFPDKWWFAATMGILGGFATMIGNVAGPVFAIYLLAMHLPKNSFIGTSAWFFMIINFTKFPLQLFVWNNITLHTLTIDLFTIPAIALGAFVGFKAVKIIPDHIYRGFVIVITAISAFLLLL</sequence>
<dbReference type="PANTHER" id="PTHR30269">
    <property type="entry name" value="TRANSMEMBRANE PROTEIN YFCA"/>
    <property type="match status" value="1"/>
</dbReference>
<feature type="transmembrane region" description="Helical" evidence="8">
    <location>
        <begin position="178"/>
        <end position="196"/>
    </location>
</feature>
<protein>
    <recommendedName>
        <fullName evidence="8">Probable membrane transporter protein</fullName>
    </recommendedName>
</protein>
<keyword evidence="4 8" id="KW-1003">Cell membrane</keyword>
<keyword evidence="10" id="KW-1185">Reference proteome</keyword>
<evidence type="ECO:0000256" key="1">
    <source>
        <dbReference type="ARBA" id="ARBA00004651"/>
    </source>
</evidence>
<accession>A0A5K7S9C2</accession>
<evidence type="ECO:0000256" key="2">
    <source>
        <dbReference type="ARBA" id="ARBA00009142"/>
    </source>
</evidence>
<comment type="subcellular location">
    <subcellularLocation>
        <location evidence="1 8">Cell membrane</location>
        <topology evidence="1 8">Multi-pass membrane protein</topology>
    </subcellularLocation>
</comment>
<comment type="similarity">
    <text evidence="2 8">Belongs to the 4-toluene sulfonate uptake permease (TSUP) (TC 2.A.102) family.</text>
</comment>
<dbReference type="EMBL" id="AP018694">
    <property type="protein sequence ID" value="BBE17914.1"/>
    <property type="molecule type" value="Genomic_DNA"/>
</dbReference>
<dbReference type="Pfam" id="PF01925">
    <property type="entry name" value="TauE"/>
    <property type="match status" value="1"/>
</dbReference>
<name>A0A5K7S9C2_9BACT</name>
<feature type="transmembrane region" description="Helical" evidence="8">
    <location>
        <begin position="14"/>
        <end position="46"/>
    </location>
</feature>
<dbReference type="Proteomes" id="UP001193389">
    <property type="component" value="Chromosome"/>
</dbReference>
<keyword evidence="3" id="KW-0813">Transport</keyword>
<keyword evidence="7 8" id="KW-0472">Membrane</keyword>
<evidence type="ECO:0000313" key="9">
    <source>
        <dbReference type="EMBL" id="BBE17914.1"/>
    </source>
</evidence>
<evidence type="ECO:0000256" key="5">
    <source>
        <dbReference type="ARBA" id="ARBA00022692"/>
    </source>
</evidence>
<evidence type="ECO:0000256" key="6">
    <source>
        <dbReference type="ARBA" id="ARBA00022989"/>
    </source>
</evidence>
<feature type="transmembrane region" description="Helical" evidence="8">
    <location>
        <begin position="202"/>
        <end position="221"/>
    </location>
</feature>
<evidence type="ECO:0000256" key="4">
    <source>
        <dbReference type="ARBA" id="ARBA00022475"/>
    </source>
</evidence>
<keyword evidence="6 8" id="KW-1133">Transmembrane helix</keyword>
<feature type="transmembrane region" description="Helical" evidence="8">
    <location>
        <begin position="76"/>
        <end position="96"/>
    </location>
</feature>
<dbReference type="KEGG" id="anf:AQPE_2073"/>
<feature type="transmembrane region" description="Helical" evidence="8">
    <location>
        <begin position="108"/>
        <end position="124"/>
    </location>
</feature>
<evidence type="ECO:0000256" key="3">
    <source>
        <dbReference type="ARBA" id="ARBA00022448"/>
    </source>
</evidence>
<dbReference type="GO" id="GO:0005886">
    <property type="term" value="C:plasma membrane"/>
    <property type="evidence" value="ECO:0007669"/>
    <property type="project" value="UniProtKB-SubCell"/>
</dbReference>
<evidence type="ECO:0000256" key="7">
    <source>
        <dbReference type="ARBA" id="ARBA00023136"/>
    </source>
</evidence>
<reference evidence="9" key="1">
    <citation type="journal article" date="2020" name="Int. J. Syst. Evol. Microbiol.">
        <title>Aquipluma nitroreducens gen. nov. sp. nov., a novel facultatively anaerobic bacterium isolated from a freshwater lake.</title>
        <authorList>
            <person name="Watanabe M."/>
            <person name="Kojima H."/>
            <person name="Fukui M."/>
        </authorList>
    </citation>
    <scope>NUCLEOTIDE SEQUENCE</scope>
    <source>
        <strain evidence="9">MeG22</strain>
    </source>
</reference>
<dbReference type="PANTHER" id="PTHR30269:SF23">
    <property type="entry name" value="MEMBRANE TRANSPORTER PROTEIN YDHB-RELATED"/>
    <property type="match status" value="1"/>
</dbReference>
<feature type="transmembrane region" description="Helical" evidence="8">
    <location>
        <begin position="136"/>
        <end position="166"/>
    </location>
</feature>
<feature type="transmembrane region" description="Helical" evidence="8">
    <location>
        <begin position="53"/>
        <end position="70"/>
    </location>
</feature>
<evidence type="ECO:0000256" key="8">
    <source>
        <dbReference type="RuleBase" id="RU363041"/>
    </source>
</evidence>